<keyword evidence="2" id="KW-1185">Reference proteome</keyword>
<organism evidence="1 2">
    <name type="scientific">Arctium lappa</name>
    <name type="common">Greater burdock</name>
    <name type="synonym">Lappa major</name>
    <dbReference type="NCBI Taxonomy" id="4217"/>
    <lineage>
        <taxon>Eukaryota</taxon>
        <taxon>Viridiplantae</taxon>
        <taxon>Streptophyta</taxon>
        <taxon>Embryophyta</taxon>
        <taxon>Tracheophyta</taxon>
        <taxon>Spermatophyta</taxon>
        <taxon>Magnoliopsida</taxon>
        <taxon>eudicotyledons</taxon>
        <taxon>Gunneridae</taxon>
        <taxon>Pentapetalae</taxon>
        <taxon>asterids</taxon>
        <taxon>campanulids</taxon>
        <taxon>Asterales</taxon>
        <taxon>Asteraceae</taxon>
        <taxon>Carduoideae</taxon>
        <taxon>Cardueae</taxon>
        <taxon>Arctiinae</taxon>
        <taxon>Arctium</taxon>
    </lineage>
</organism>
<dbReference type="EMBL" id="CM042049">
    <property type="protein sequence ID" value="KAI3747951.1"/>
    <property type="molecule type" value="Genomic_DNA"/>
</dbReference>
<evidence type="ECO:0000313" key="2">
    <source>
        <dbReference type="Proteomes" id="UP001055879"/>
    </source>
</evidence>
<gene>
    <name evidence="1" type="ORF">L6452_10708</name>
</gene>
<sequence>MGMFVRFLLTIWLIGGTAGSIYLLSKRLLQIGIRVVHLHSETCLEDTVWWPTCLLALVCISCILGLMGILCKITFLQWVFSFLVNIGIICVIAVMVWRLLMFGLIRKPIPMAFDEVYRSNSPLDEEYKPMLIDALAADHVWPMVDKCLTDLRFCEEVSGSKKLFGKEDWKIENYYKYFRKGCCEPPPRCAKQFASFKGISDHDDCVKWVNATAKKSEHIKCYDCNSCKAARMATYHTNEDKVRMHSVIIAIFLFVASLFSSMGAFD</sequence>
<reference evidence="2" key="1">
    <citation type="journal article" date="2022" name="Mol. Ecol. Resour.">
        <title>The genomes of chicory, endive, great burdock and yacon provide insights into Asteraceae palaeo-polyploidization history and plant inulin production.</title>
        <authorList>
            <person name="Fan W."/>
            <person name="Wang S."/>
            <person name="Wang H."/>
            <person name="Wang A."/>
            <person name="Jiang F."/>
            <person name="Liu H."/>
            <person name="Zhao H."/>
            <person name="Xu D."/>
            <person name="Zhang Y."/>
        </authorList>
    </citation>
    <scope>NUCLEOTIDE SEQUENCE [LARGE SCALE GENOMIC DNA]</scope>
    <source>
        <strain evidence="2">cv. Niubang</strain>
    </source>
</reference>
<reference evidence="1 2" key="2">
    <citation type="journal article" date="2022" name="Mol. Ecol. Resour.">
        <title>The genomes of chicory, endive, great burdock and yacon provide insights into Asteraceae paleo-polyploidization history and plant inulin production.</title>
        <authorList>
            <person name="Fan W."/>
            <person name="Wang S."/>
            <person name="Wang H."/>
            <person name="Wang A."/>
            <person name="Jiang F."/>
            <person name="Liu H."/>
            <person name="Zhao H."/>
            <person name="Xu D."/>
            <person name="Zhang Y."/>
        </authorList>
    </citation>
    <scope>NUCLEOTIDE SEQUENCE [LARGE SCALE GENOMIC DNA]</scope>
    <source>
        <strain evidence="2">cv. Niubang</strain>
    </source>
</reference>
<name>A0ACB9DND3_ARCLA</name>
<accession>A0ACB9DND3</accession>
<dbReference type="Proteomes" id="UP001055879">
    <property type="component" value="Linkage Group LG03"/>
</dbReference>
<proteinExistence type="predicted"/>
<evidence type="ECO:0000313" key="1">
    <source>
        <dbReference type="EMBL" id="KAI3747951.1"/>
    </source>
</evidence>
<protein>
    <submittedName>
        <fullName evidence="1">Uncharacterized protein</fullName>
    </submittedName>
</protein>
<comment type="caution">
    <text evidence="1">The sequence shown here is derived from an EMBL/GenBank/DDBJ whole genome shotgun (WGS) entry which is preliminary data.</text>
</comment>